<name>A0A0R1F7J1_9LACO</name>
<dbReference type="Proteomes" id="UP000051181">
    <property type="component" value="Unassembled WGS sequence"/>
</dbReference>
<evidence type="ECO:0000256" key="2">
    <source>
        <dbReference type="ARBA" id="ARBA00022801"/>
    </source>
</evidence>
<dbReference type="InterPro" id="IPR011330">
    <property type="entry name" value="Glyco_hydro/deAcase_b/a-brl"/>
</dbReference>
<keyword evidence="2" id="KW-0378">Hydrolase</keyword>
<dbReference type="PATRIC" id="fig|913848.6.peg.923"/>
<accession>A0A0R1F7J1</accession>
<reference evidence="4 5" key="1">
    <citation type="journal article" date="2015" name="Genome Announc.">
        <title>Expanding the biotechnology potential of lactobacilli through comparative genomics of 213 strains and associated genera.</title>
        <authorList>
            <person name="Sun Z."/>
            <person name="Harris H.M."/>
            <person name="McCann A."/>
            <person name="Guo C."/>
            <person name="Argimon S."/>
            <person name="Zhang W."/>
            <person name="Yang X."/>
            <person name="Jeffery I.B."/>
            <person name="Cooney J.C."/>
            <person name="Kagawa T.F."/>
            <person name="Liu W."/>
            <person name="Song Y."/>
            <person name="Salvetti E."/>
            <person name="Wrobel A."/>
            <person name="Rasinkangas P."/>
            <person name="Parkhill J."/>
            <person name="Rea M.C."/>
            <person name="O'Sullivan O."/>
            <person name="Ritari J."/>
            <person name="Douillard F.P."/>
            <person name="Paul Ross R."/>
            <person name="Yang R."/>
            <person name="Briner A.E."/>
            <person name="Felis G.E."/>
            <person name="de Vos W.M."/>
            <person name="Barrangou R."/>
            <person name="Klaenhammer T.R."/>
            <person name="Caufield P.W."/>
            <person name="Cui Y."/>
            <person name="Zhang H."/>
            <person name="O'Toole P.W."/>
        </authorList>
    </citation>
    <scope>NUCLEOTIDE SEQUENCE [LARGE SCALE GENOMIC DNA]</scope>
    <source>
        <strain evidence="4 5">DSM 20001</strain>
    </source>
</reference>
<dbReference type="EMBL" id="AZCN01000022">
    <property type="protein sequence ID" value="KRK17691.1"/>
    <property type="molecule type" value="Genomic_DNA"/>
</dbReference>
<dbReference type="GO" id="GO:0016810">
    <property type="term" value="F:hydrolase activity, acting on carbon-nitrogen (but not peptide) bonds"/>
    <property type="evidence" value="ECO:0007669"/>
    <property type="project" value="InterPro"/>
</dbReference>
<dbReference type="PANTHER" id="PTHR10587:SF133">
    <property type="entry name" value="CHITIN DEACETYLASE 1-RELATED"/>
    <property type="match status" value="1"/>
</dbReference>
<organism evidence="4 5">
    <name type="scientific">Loigolactobacillus coryniformis subsp. coryniformis KCTC 3167 = DSM 20001</name>
    <dbReference type="NCBI Taxonomy" id="913848"/>
    <lineage>
        <taxon>Bacteria</taxon>
        <taxon>Bacillati</taxon>
        <taxon>Bacillota</taxon>
        <taxon>Bacilli</taxon>
        <taxon>Lactobacillales</taxon>
        <taxon>Lactobacillaceae</taxon>
        <taxon>Loigolactobacillus</taxon>
    </lineage>
</organism>
<dbReference type="eggNOG" id="COG0726">
    <property type="taxonomic scope" value="Bacteria"/>
</dbReference>
<dbReference type="InterPro" id="IPR002509">
    <property type="entry name" value="NODB_dom"/>
</dbReference>
<keyword evidence="1" id="KW-0479">Metal-binding</keyword>
<evidence type="ECO:0000313" key="4">
    <source>
        <dbReference type="EMBL" id="KRK17691.1"/>
    </source>
</evidence>
<dbReference type="Pfam" id="PF01522">
    <property type="entry name" value="Polysacc_deac_1"/>
    <property type="match status" value="1"/>
</dbReference>
<dbReference type="Gene3D" id="3.20.20.370">
    <property type="entry name" value="Glycoside hydrolase/deacetylase"/>
    <property type="match status" value="1"/>
</dbReference>
<proteinExistence type="predicted"/>
<dbReference type="GO" id="GO:0016020">
    <property type="term" value="C:membrane"/>
    <property type="evidence" value="ECO:0007669"/>
    <property type="project" value="TreeGrafter"/>
</dbReference>
<comment type="caution">
    <text evidence="4">The sequence shown here is derived from an EMBL/GenBank/DDBJ whole genome shotgun (WGS) entry which is preliminary data.</text>
</comment>
<protein>
    <submittedName>
        <fullName evidence="4">Polysaccharide deacetylase</fullName>
    </submittedName>
</protein>
<evidence type="ECO:0000256" key="1">
    <source>
        <dbReference type="ARBA" id="ARBA00022723"/>
    </source>
</evidence>
<sequence>MTMRRKVRRILVAILLVVVGGIILEINDQSNDPPADRATQLTVKSKQNKKQTINIQTKYVHGQKTLSIGQVHYHFFVPQKLVVSSKLTADFWKIFAQQLKIPSTAVTIDIYPTSVSRAGNLVGYNLVAVAIDRAGQRTSISLPLTRRQLLVNDAQDQVITLAQITNDVTTLNALKLQIFNAVLQVVQPQPATLAQTRQNFMTQPLNPWLAINQQQLVFYVQTAQQQLSAVPVDFTELRYFLPTAWHVTSQISPGKHVALTFDDGPNPNTTPQVLQILAQAQIHATFFMVGRNVTTYPQLARRVAQAGHEVGNHTYDHPQLPNLTAAQVDQELTMTDVAIYQATGTWPRLMRPPYGSIDQTSAAIAGRPIIQWTVDSEDWKSQNAAIILRMIQQTTTPGAIILLHDIQPATVTALPNIISYLQAQGYQFVTIDDLIAQPLFSQWQYFGLGDQRSY</sequence>
<dbReference type="GO" id="GO:0005975">
    <property type="term" value="P:carbohydrate metabolic process"/>
    <property type="evidence" value="ECO:0007669"/>
    <property type="project" value="InterPro"/>
</dbReference>
<dbReference type="GO" id="GO:0046872">
    <property type="term" value="F:metal ion binding"/>
    <property type="evidence" value="ECO:0007669"/>
    <property type="project" value="UniProtKB-KW"/>
</dbReference>
<dbReference type="SUPFAM" id="SSF88713">
    <property type="entry name" value="Glycoside hydrolase/deacetylase"/>
    <property type="match status" value="1"/>
</dbReference>
<dbReference type="PANTHER" id="PTHR10587">
    <property type="entry name" value="GLYCOSYL TRANSFERASE-RELATED"/>
    <property type="match status" value="1"/>
</dbReference>
<gene>
    <name evidence="4" type="ORF">FD22_GL000893</name>
</gene>
<evidence type="ECO:0000259" key="3">
    <source>
        <dbReference type="PROSITE" id="PS51677"/>
    </source>
</evidence>
<dbReference type="AlphaFoldDB" id="A0A0R1F7J1"/>
<evidence type="ECO:0000313" key="5">
    <source>
        <dbReference type="Proteomes" id="UP000051181"/>
    </source>
</evidence>
<dbReference type="InterPro" id="IPR050248">
    <property type="entry name" value="Polysacc_deacetylase_ArnD"/>
</dbReference>
<dbReference type="PROSITE" id="PS51677">
    <property type="entry name" value="NODB"/>
    <property type="match status" value="1"/>
</dbReference>
<feature type="domain" description="NodB homology" evidence="3">
    <location>
        <begin position="255"/>
        <end position="429"/>
    </location>
</feature>